<keyword evidence="1" id="KW-0732">Signal</keyword>
<dbReference type="AlphaFoldDB" id="A0AA39K5I5"/>
<accession>A0AA39K5I5</accession>
<dbReference type="PANTHER" id="PTHR34315:SF1">
    <property type="entry name" value="INTRADIOL RING-CLEAVAGE DIOXYGENASES DOMAIN-CONTAINING PROTEIN-RELATED"/>
    <property type="match status" value="1"/>
</dbReference>
<dbReference type="Gene3D" id="2.60.130.10">
    <property type="entry name" value="Aromatic compound dioxygenase"/>
    <property type="match status" value="1"/>
</dbReference>
<dbReference type="Proteomes" id="UP001175226">
    <property type="component" value="Unassembled WGS sequence"/>
</dbReference>
<dbReference type="EMBL" id="JAUEPT010000002">
    <property type="protein sequence ID" value="KAK0454737.1"/>
    <property type="molecule type" value="Genomic_DNA"/>
</dbReference>
<reference evidence="2" key="1">
    <citation type="submission" date="2023-06" db="EMBL/GenBank/DDBJ databases">
        <authorList>
            <consortium name="Lawrence Berkeley National Laboratory"/>
            <person name="Ahrendt S."/>
            <person name="Sahu N."/>
            <person name="Indic B."/>
            <person name="Wong-Bajracharya J."/>
            <person name="Merenyi Z."/>
            <person name="Ke H.-M."/>
            <person name="Monk M."/>
            <person name="Kocsube S."/>
            <person name="Drula E."/>
            <person name="Lipzen A."/>
            <person name="Balint B."/>
            <person name="Henrissat B."/>
            <person name="Andreopoulos B."/>
            <person name="Martin F.M."/>
            <person name="Harder C.B."/>
            <person name="Rigling D."/>
            <person name="Ford K.L."/>
            <person name="Foster G.D."/>
            <person name="Pangilinan J."/>
            <person name="Papanicolaou A."/>
            <person name="Barry K."/>
            <person name="LaButti K."/>
            <person name="Viragh M."/>
            <person name="Koriabine M."/>
            <person name="Yan M."/>
            <person name="Riley R."/>
            <person name="Champramary S."/>
            <person name="Plett K.L."/>
            <person name="Tsai I.J."/>
            <person name="Slot J."/>
            <person name="Sipos G."/>
            <person name="Plett J."/>
            <person name="Nagy L.G."/>
            <person name="Grigoriev I.V."/>
        </authorList>
    </citation>
    <scope>NUCLEOTIDE SEQUENCE</scope>
    <source>
        <strain evidence="2">FPL87.14</strain>
    </source>
</reference>
<feature type="signal peptide" evidence="1">
    <location>
        <begin position="1"/>
        <end position="20"/>
    </location>
</feature>
<name>A0AA39K5I5_9AGAR</name>
<dbReference type="GO" id="GO:0005506">
    <property type="term" value="F:iron ion binding"/>
    <property type="evidence" value="ECO:0007669"/>
    <property type="project" value="InterPro"/>
</dbReference>
<protein>
    <submittedName>
        <fullName evidence="2">Aromatic compound dioxygenase</fullName>
    </submittedName>
</protein>
<evidence type="ECO:0000256" key="1">
    <source>
        <dbReference type="SAM" id="SignalP"/>
    </source>
</evidence>
<gene>
    <name evidence="2" type="ORF">EV421DRAFT_442432</name>
</gene>
<keyword evidence="3" id="KW-1185">Reference proteome</keyword>
<dbReference type="InterPro" id="IPR015889">
    <property type="entry name" value="Intradiol_dOase_core"/>
</dbReference>
<feature type="chain" id="PRO_5041249908" evidence="1">
    <location>
        <begin position="21"/>
        <end position="394"/>
    </location>
</feature>
<proteinExistence type="predicted"/>
<keyword evidence="2" id="KW-0560">Oxidoreductase</keyword>
<dbReference type="GO" id="GO:0016702">
    <property type="term" value="F:oxidoreductase activity, acting on single donors with incorporation of molecular oxygen, incorporation of two atoms of oxygen"/>
    <property type="evidence" value="ECO:0007669"/>
    <property type="project" value="InterPro"/>
</dbReference>
<dbReference type="PANTHER" id="PTHR34315">
    <property type="match status" value="1"/>
</dbReference>
<keyword evidence="2" id="KW-0223">Dioxygenase</keyword>
<evidence type="ECO:0000313" key="2">
    <source>
        <dbReference type="EMBL" id="KAK0454737.1"/>
    </source>
</evidence>
<sequence length="394" mass="41978">MVQLSVISSVLLLVASGAVAHPSTATMSPAELQRRAEFQTFASRSLSGCQDSLRRRGHYERSAARRKALADELRRQRGLSTRAPYKRSLDSVLGTSHLSNQTGLEAESDPFDGAGSCTLVPEATQGPYWVDGEYVRKDIHEDQAGLYTYVDLELIDYTTCETVAADIFVDIWHCNATGVYSGVVASGNGDSDVGENLNATFLRGIQPTTEGGYVQFETIFPGHYTGRTPHIHVLAHGDGTAFDNGTFKTSSDRHVGKLSAFFPGFRFFRKIKIKIGQVYFDQDLITAVEETSPYNSNTQSFTTNAQDGILGQAAEDIDPVLEYVYLGDDITDGLLAWGSMGIDLSASYVVQSAATLTENGGVANGGFSGGGPGGSPPGGTAPGAATTLVCTVVS</sequence>
<dbReference type="SUPFAM" id="SSF49482">
    <property type="entry name" value="Aromatic compound dioxygenase"/>
    <property type="match status" value="1"/>
</dbReference>
<dbReference type="CDD" id="cd03457">
    <property type="entry name" value="intradiol_dioxygenase_like"/>
    <property type="match status" value="1"/>
</dbReference>
<comment type="caution">
    <text evidence="2">The sequence shown here is derived from an EMBL/GenBank/DDBJ whole genome shotgun (WGS) entry which is preliminary data.</text>
</comment>
<evidence type="ECO:0000313" key="3">
    <source>
        <dbReference type="Proteomes" id="UP001175226"/>
    </source>
</evidence>
<organism evidence="2 3">
    <name type="scientific">Armillaria borealis</name>
    <dbReference type="NCBI Taxonomy" id="47425"/>
    <lineage>
        <taxon>Eukaryota</taxon>
        <taxon>Fungi</taxon>
        <taxon>Dikarya</taxon>
        <taxon>Basidiomycota</taxon>
        <taxon>Agaricomycotina</taxon>
        <taxon>Agaricomycetes</taxon>
        <taxon>Agaricomycetidae</taxon>
        <taxon>Agaricales</taxon>
        <taxon>Marasmiineae</taxon>
        <taxon>Physalacriaceae</taxon>
        <taxon>Armillaria</taxon>
    </lineage>
</organism>